<dbReference type="Pfam" id="PF02321">
    <property type="entry name" value="OEP"/>
    <property type="match status" value="2"/>
</dbReference>
<keyword evidence="8" id="KW-1185">Reference proteome</keyword>
<reference evidence="4 8" key="1">
    <citation type="submission" date="2018-08" db="EMBL/GenBank/DDBJ databases">
        <title>Henriciella mobilis sp. nov., isolated from seawater.</title>
        <authorList>
            <person name="Cheng H."/>
            <person name="Wu Y.-H."/>
            <person name="Xu X.-W."/>
            <person name="Guo L.-L."/>
        </authorList>
    </citation>
    <scope>NUCLEOTIDE SEQUENCE [LARGE SCALE GENOMIC DNA]</scope>
    <source>
        <strain evidence="4 8">CCUG66934</strain>
    </source>
</reference>
<dbReference type="AlphaFoldDB" id="A0A399QP33"/>
<dbReference type="EMBL" id="QWGB01000013">
    <property type="protein sequence ID" value="RIJ20755.1"/>
    <property type="molecule type" value="Genomic_DNA"/>
</dbReference>
<dbReference type="RefSeq" id="WP_119380392.1">
    <property type="nucleotide sequence ID" value="NZ_QWGB01000009.1"/>
</dbReference>
<comment type="caution">
    <text evidence="4">The sequence shown here is derived from an EMBL/GenBank/DDBJ whole genome shotgun (WGS) entry which is preliminary data.</text>
</comment>
<proteinExistence type="inferred from homology"/>
<evidence type="ECO:0000313" key="8">
    <source>
        <dbReference type="Proteomes" id="UP000265431"/>
    </source>
</evidence>
<evidence type="ECO:0000313" key="4">
    <source>
        <dbReference type="EMBL" id="RIJ20663.1"/>
    </source>
</evidence>
<name>A0A399QP33_9PROT</name>
<dbReference type="PANTHER" id="PTHR30203">
    <property type="entry name" value="OUTER MEMBRANE CATION EFFLUX PROTEIN"/>
    <property type="match status" value="1"/>
</dbReference>
<dbReference type="GO" id="GO:0015562">
    <property type="term" value="F:efflux transmembrane transporter activity"/>
    <property type="evidence" value="ECO:0007669"/>
    <property type="project" value="InterPro"/>
</dbReference>
<sequence>MKILLCGAVAAIGLPAMVGAAYAEGCSATPLRAIEYDQTPPLTLEQAVARAGNTAPEILIAALEARAASADADQAGRRLNPAVSLETENFAGTGGLEGFNAYETTLALEQTFQLGGKRRLSERAARAEAALASAKCNVQRLEVQRLAGELFLDLQAAIEMAAVADASAKLAEEFAYIVERRVDAGATAPPELSRAKAEAAILQATADAAQGEAEARALALASVWGSAKVDFILPRAEASHLALYGTEPDPDGAKHPKLQAAQAGAEAKVAATDRARAGAWPDITVSTGIRRFEDTGDSAFLVGVSLPLPVFDRNQDATRAAKFRTEGAELNARAIEARLRAEQASRAAQIRGAESRLQRLEEEALPFAEDAYASAAEGYRVGKFDLTATLDARRSLIETRAAVIDARLALLTQTLRLRALIGAAPFDGEIQ</sequence>
<keyword evidence="2" id="KW-0175">Coiled coil</keyword>
<dbReference type="EMBL" id="QWGB01000014">
    <property type="protein sequence ID" value="RIJ20663.1"/>
    <property type="molecule type" value="Genomic_DNA"/>
</dbReference>
<keyword evidence="3" id="KW-0732">Signal</keyword>
<feature type="coiled-coil region" evidence="2">
    <location>
        <begin position="117"/>
        <end position="144"/>
    </location>
</feature>
<evidence type="ECO:0000313" key="7">
    <source>
        <dbReference type="EMBL" id="RIJ21240.1"/>
    </source>
</evidence>
<protein>
    <submittedName>
        <fullName evidence="4">TolC family protein</fullName>
    </submittedName>
</protein>
<organism evidence="4 8">
    <name type="scientific">Henriciella barbarensis</name>
    <dbReference type="NCBI Taxonomy" id="86342"/>
    <lineage>
        <taxon>Bacteria</taxon>
        <taxon>Pseudomonadati</taxon>
        <taxon>Pseudomonadota</taxon>
        <taxon>Alphaproteobacteria</taxon>
        <taxon>Hyphomonadales</taxon>
        <taxon>Hyphomonadaceae</taxon>
        <taxon>Henriciella</taxon>
    </lineage>
</organism>
<dbReference type="InterPro" id="IPR010131">
    <property type="entry name" value="MdtP/NodT-like"/>
</dbReference>
<evidence type="ECO:0000256" key="3">
    <source>
        <dbReference type="SAM" id="SignalP"/>
    </source>
</evidence>
<evidence type="ECO:0000313" key="6">
    <source>
        <dbReference type="EMBL" id="RIJ20762.1"/>
    </source>
</evidence>
<dbReference type="SUPFAM" id="SSF56954">
    <property type="entry name" value="Outer membrane efflux proteins (OEP)"/>
    <property type="match status" value="1"/>
</dbReference>
<dbReference type="EMBL" id="QWGB01000009">
    <property type="protein sequence ID" value="RIJ21240.1"/>
    <property type="molecule type" value="Genomic_DNA"/>
</dbReference>
<feature type="signal peptide" evidence="3">
    <location>
        <begin position="1"/>
        <end position="23"/>
    </location>
</feature>
<comment type="similarity">
    <text evidence="1">Belongs to the outer membrane factor (OMF) (TC 1.B.17) family.</text>
</comment>
<evidence type="ECO:0000256" key="1">
    <source>
        <dbReference type="ARBA" id="ARBA00007613"/>
    </source>
</evidence>
<dbReference type="EMBL" id="QWGB01000012">
    <property type="protein sequence ID" value="RIJ20762.1"/>
    <property type="molecule type" value="Genomic_DNA"/>
</dbReference>
<dbReference type="PANTHER" id="PTHR30203:SF24">
    <property type="entry name" value="BLR4935 PROTEIN"/>
    <property type="match status" value="1"/>
</dbReference>
<dbReference type="Gene3D" id="1.20.1600.10">
    <property type="entry name" value="Outer membrane efflux proteins (OEP)"/>
    <property type="match status" value="1"/>
</dbReference>
<feature type="chain" id="PRO_5044588008" evidence="3">
    <location>
        <begin position="24"/>
        <end position="431"/>
    </location>
</feature>
<dbReference type="InterPro" id="IPR003423">
    <property type="entry name" value="OMP_efflux"/>
</dbReference>
<dbReference type="OrthoDB" id="9791261at2"/>
<gene>
    <name evidence="7" type="ORF">D1224_13010</name>
    <name evidence="6" type="ORF">D1224_14370</name>
    <name evidence="5" type="ORF">D1224_14395</name>
    <name evidence="4" type="ORF">D1224_16310</name>
</gene>
<evidence type="ECO:0000313" key="5">
    <source>
        <dbReference type="EMBL" id="RIJ20755.1"/>
    </source>
</evidence>
<evidence type="ECO:0000256" key="2">
    <source>
        <dbReference type="SAM" id="Coils"/>
    </source>
</evidence>
<accession>A0A399QP33</accession>
<dbReference type="Proteomes" id="UP000265431">
    <property type="component" value="Unassembled WGS sequence"/>
</dbReference>